<reference evidence="1 2" key="1">
    <citation type="journal article" date="2018" name="Front. Plant Sci.">
        <title>Red Clover (Trifolium pratense) and Zigzag Clover (T. medium) - A Picture of Genomic Similarities and Differences.</title>
        <authorList>
            <person name="Dluhosova J."/>
            <person name="Istvanek J."/>
            <person name="Nedelnik J."/>
            <person name="Repkova J."/>
        </authorList>
    </citation>
    <scope>NUCLEOTIDE SEQUENCE [LARGE SCALE GENOMIC DNA]</scope>
    <source>
        <strain evidence="2">cv. 10/8</strain>
        <tissue evidence="1">Leaf</tissue>
    </source>
</reference>
<sequence length="41" mass="4385">VLSSVRCAEGNCALRRLAVEGLEKPMVFARRAGGTGVLRQI</sequence>
<keyword evidence="2" id="KW-1185">Reference proteome</keyword>
<dbReference type="Proteomes" id="UP000265520">
    <property type="component" value="Unassembled WGS sequence"/>
</dbReference>
<comment type="caution">
    <text evidence="1">The sequence shown here is derived from an EMBL/GenBank/DDBJ whole genome shotgun (WGS) entry which is preliminary data.</text>
</comment>
<name>A0A392V0S9_9FABA</name>
<accession>A0A392V0S9</accession>
<organism evidence="1 2">
    <name type="scientific">Trifolium medium</name>
    <dbReference type="NCBI Taxonomy" id="97028"/>
    <lineage>
        <taxon>Eukaryota</taxon>
        <taxon>Viridiplantae</taxon>
        <taxon>Streptophyta</taxon>
        <taxon>Embryophyta</taxon>
        <taxon>Tracheophyta</taxon>
        <taxon>Spermatophyta</taxon>
        <taxon>Magnoliopsida</taxon>
        <taxon>eudicotyledons</taxon>
        <taxon>Gunneridae</taxon>
        <taxon>Pentapetalae</taxon>
        <taxon>rosids</taxon>
        <taxon>fabids</taxon>
        <taxon>Fabales</taxon>
        <taxon>Fabaceae</taxon>
        <taxon>Papilionoideae</taxon>
        <taxon>50 kb inversion clade</taxon>
        <taxon>NPAAA clade</taxon>
        <taxon>Hologalegina</taxon>
        <taxon>IRL clade</taxon>
        <taxon>Trifolieae</taxon>
        <taxon>Trifolium</taxon>
    </lineage>
</organism>
<dbReference type="AlphaFoldDB" id="A0A392V0S9"/>
<protein>
    <submittedName>
        <fullName evidence="1">Uncharacterized protein</fullName>
    </submittedName>
</protein>
<feature type="non-terminal residue" evidence="1">
    <location>
        <position position="41"/>
    </location>
</feature>
<evidence type="ECO:0000313" key="1">
    <source>
        <dbReference type="EMBL" id="MCI80575.1"/>
    </source>
</evidence>
<proteinExistence type="predicted"/>
<dbReference type="EMBL" id="LXQA010998932">
    <property type="protein sequence ID" value="MCI80575.1"/>
    <property type="molecule type" value="Genomic_DNA"/>
</dbReference>
<evidence type="ECO:0000313" key="2">
    <source>
        <dbReference type="Proteomes" id="UP000265520"/>
    </source>
</evidence>
<feature type="non-terminal residue" evidence="1">
    <location>
        <position position="1"/>
    </location>
</feature>